<comment type="caution">
    <text evidence="1">The sequence shown here is derived from an EMBL/GenBank/DDBJ whole genome shotgun (WGS) entry which is preliminary data.</text>
</comment>
<protein>
    <submittedName>
        <fullName evidence="1">Uncharacterized protein</fullName>
    </submittedName>
</protein>
<dbReference type="PANTHER" id="PTHR34222">
    <property type="entry name" value="GAG_PRE-INTEGRS DOMAIN-CONTAINING PROTEIN"/>
    <property type="match status" value="1"/>
</dbReference>
<dbReference type="PANTHER" id="PTHR34222:SF99">
    <property type="entry name" value="PROTEIN, PUTATIVE-RELATED"/>
    <property type="match status" value="1"/>
</dbReference>
<reference evidence="1" key="1">
    <citation type="submission" date="2020-06" db="EMBL/GenBank/DDBJ databases">
        <authorList>
            <person name="Li T."/>
            <person name="Hu X."/>
            <person name="Zhang T."/>
            <person name="Song X."/>
            <person name="Zhang H."/>
            <person name="Dai N."/>
            <person name="Sheng W."/>
            <person name="Hou X."/>
            <person name="Wei L."/>
        </authorList>
    </citation>
    <scope>NUCLEOTIDE SEQUENCE</scope>
    <source>
        <strain evidence="1">G02</strain>
        <tissue evidence="1">Leaf</tissue>
    </source>
</reference>
<proteinExistence type="predicted"/>
<name>A0AAW2T0Z2_SESRA</name>
<organism evidence="1">
    <name type="scientific">Sesamum radiatum</name>
    <name type="common">Black benniseed</name>
    <dbReference type="NCBI Taxonomy" id="300843"/>
    <lineage>
        <taxon>Eukaryota</taxon>
        <taxon>Viridiplantae</taxon>
        <taxon>Streptophyta</taxon>
        <taxon>Embryophyta</taxon>
        <taxon>Tracheophyta</taxon>
        <taxon>Spermatophyta</taxon>
        <taxon>Magnoliopsida</taxon>
        <taxon>eudicotyledons</taxon>
        <taxon>Gunneridae</taxon>
        <taxon>Pentapetalae</taxon>
        <taxon>asterids</taxon>
        <taxon>lamiids</taxon>
        <taxon>Lamiales</taxon>
        <taxon>Pedaliaceae</taxon>
        <taxon>Sesamum</taxon>
    </lineage>
</organism>
<dbReference type="AlphaFoldDB" id="A0AAW2T0Z2"/>
<evidence type="ECO:0000313" key="1">
    <source>
        <dbReference type="EMBL" id="KAL0398202.1"/>
    </source>
</evidence>
<dbReference type="EMBL" id="JACGWJ010000009">
    <property type="protein sequence ID" value="KAL0398202.1"/>
    <property type="molecule type" value="Genomic_DNA"/>
</dbReference>
<gene>
    <name evidence="1" type="ORF">Sradi_2163500</name>
</gene>
<sequence length="167" mass="19086">MKFALGSRMKLSFIDGRSVRPPEDSPDFDEWIRKDYLGDICHLPRGFVDYRLLHKAKKIVDELACLDPLPICTCTAHRSMVIREASHQLMQFLMGLSSPFANVRSQILVMDPRPDVTKAFSMLLNVEKELQVQIHLPEQGKALAFKTEHKEEQSALPSLCHIKSRTL</sequence>
<reference evidence="1" key="2">
    <citation type="journal article" date="2024" name="Plant">
        <title>Genomic evolution and insights into agronomic trait innovations of Sesamum species.</title>
        <authorList>
            <person name="Miao H."/>
            <person name="Wang L."/>
            <person name="Qu L."/>
            <person name="Liu H."/>
            <person name="Sun Y."/>
            <person name="Le M."/>
            <person name="Wang Q."/>
            <person name="Wei S."/>
            <person name="Zheng Y."/>
            <person name="Lin W."/>
            <person name="Duan Y."/>
            <person name="Cao H."/>
            <person name="Xiong S."/>
            <person name="Wang X."/>
            <person name="Wei L."/>
            <person name="Li C."/>
            <person name="Ma Q."/>
            <person name="Ju M."/>
            <person name="Zhao R."/>
            <person name="Li G."/>
            <person name="Mu C."/>
            <person name="Tian Q."/>
            <person name="Mei H."/>
            <person name="Zhang T."/>
            <person name="Gao T."/>
            <person name="Zhang H."/>
        </authorList>
    </citation>
    <scope>NUCLEOTIDE SEQUENCE</scope>
    <source>
        <strain evidence="1">G02</strain>
    </source>
</reference>
<accession>A0AAW2T0Z2</accession>